<keyword evidence="2" id="KW-0489">Methyltransferase</keyword>
<evidence type="ECO:0000313" key="2">
    <source>
        <dbReference type="EMBL" id="WMW80316.1"/>
    </source>
</evidence>
<gene>
    <name evidence="2" type="ORF">RF679_16950</name>
</gene>
<dbReference type="RefSeq" id="WP_309481809.1">
    <property type="nucleotide sequence ID" value="NZ_CP133720.1"/>
</dbReference>
<dbReference type="Gene3D" id="3.40.50.150">
    <property type="entry name" value="Vaccinia Virus protein VP39"/>
    <property type="match status" value="1"/>
</dbReference>
<dbReference type="InterPro" id="IPR029063">
    <property type="entry name" value="SAM-dependent_MTases_sf"/>
</dbReference>
<dbReference type="Pfam" id="PF13649">
    <property type="entry name" value="Methyltransf_25"/>
    <property type="match status" value="1"/>
</dbReference>
<keyword evidence="2" id="KW-0808">Transferase</keyword>
<proteinExistence type="predicted"/>
<dbReference type="InterPro" id="IPR050723">
    <property type="entry name" value="CFA/CMAS"/>
</dbReference>
<feature type="domain" description="Methyltransferase" evidence="1">
    <location>
        <begin position="40"/>
        <end position="131"/>
    </location>
</feature>
<dbReference type="CDD" id="cd02440">
    <property type="entry name" value="AdoMet_MTases"/>
    <property type="match status" value="1"/>
</dbReference>
<evidence type="ECO:0000313" key="3">
    <source>
        <dbReference type="Proteomes" id="UP001181355"/>
    </source>
</evidence>
<name>A0ABY9RGG8_9BURK</name>
<dbReference type="GO" id="GO:0008168">
    <property type="term" value="F:methyltransferase activity"/>
    <property type="evidence" value="ECO:0007669"/>
    <property type="project" value="UniProtKB-KW"/>
</dbReference>
<dbReference type="SUPFAM" id="SSF53335">
    <property type="entry name" value="S-adenosyl-L-methionine-dependent methyltransferases"/>
    <property type="match status" value="1"/>
</dbReference>
<dbReference type="GO" id="GO:0032259">
    <property type="term" value="P:methylation"/>
    <property type="evidence" value="ECO:0007669"/>
    <property type="project" value="UniProtKB-KW"/>
</dbReference>
<sequence length="190" mass="20883">MPQSSYESHAGKFIELRSVSSIGVETLQSWSDRLTSPARILDIGCGSGKPLGITLAGRGHLLFGIDCSATLAKLYEQTVPKSRVECANFLKSDCFHLKFDATIAIGVIFLLTSEQQQEMIRKIASCLAPKGHVLFTAPTQVHQWKDVITGSISTSLGREQYLKIGIESGLRLVDEYQDEGGNHYYAMLKC</sequence>
<reference evidence="2" key="1">
    <citation type="submission" date="2023-09" db="EMBL/GenBank/DDBJ databases">
        <title>Undibacterium sp. 20NA77.5 isolated from freshwater.</title>
        <authorList>
            <person name="Le V."/>
            <person name="Ko S.-R."/>
            <person name="Ahn C.-Y."/>
            <person name="Oh H.-M."/>
        </authorList>
    </citation>
    <scope>NUCLEOTIDE SEQUENCE</scope>
    <source>
        <strain evidence="2">20NA77.5</strain>
    </source>
</reference>
<dbReference type="Proteomes" id="UP001181355">
    <property type="component" value="Chromosome"/>
</dbReference>
<organism evidence="2 3">
    <name type="scientific">Undibacterium cyanobacteriorum</name>
    <dbReference type="NCBI Taxonomy" id="3073561"/>
    <lineage>
        <taxon>Bacteria</taxon>
        <taxon>Pseudomonadati</taxon>
        <taxon>Pseudomonadota</taxon>
        <taxon>Betaproteobacteria</taxon>
        <taxon>Burkholderiales</taxon>
        <taxon>Oxalobacteraceae</taxon>
        <taxon>Undibacterium</taxon>
    </lineage>
</organism>
<keyword evidence="3" id="KW-1185">Reference proteome</keyword>
<accession>A0ABY9RGG8</accession>
<dbReference type="EC" id="2.1.-.-" evidence="2"/>
<dbReference type="PANTHER" id="PTHR43667">
    <property type="entry name" value="CYCLOPROPANE-FATTY-ACYL-PHOSPHOLIPID SYNTHASE"/>
    <property type="match status" value="1"/>
</dbReference>
<dbReference type="InterPro" id="IPR041698">
    <property type="entry name" value="Methyltransf_25"/>
</dbReference>
<protein>
    <submittedName>
        <fullName evidence="2">Class I SAM-dependent methyltransferase</fullName>
        <ecNumber evidence="2">2.1.-.-</ecNumber>
    </submittedName>
</protein>
<evidence type="ECO:0000259" key="1">
    <source>
        <dbReference type="Pfam" id="PF13649"/>
    </source>
</evidence>
<dbReference type="EMBL" id="CP133720">
    <property type="protein sequence ID" value="WMW80316.1"/>
    <property type="molecule type" value="Genomic_DNA"/>
</dbReference>
<dbReference type="PANTHER" id="PTHR43667:SF2">
    <property type="entry name" value="FATTY ACID C-METHYL TRANSFERASE"/>
    <property type="match status" value="1"/>
</dbReference>